<accession>A0ABW3WY03</accession>
<feature type="transmembrane region" description="Helical" evidence="6">
    <location>
        <begin position="439"/>
        <end position="460"/>
    </location>
</feature>
<dbReference type="InterPro" id="IPR050833">
    <property type="entry name" value="Poly_Biosynth_Transport"/>
</dbReference>
<evidence type="ECO:0000256" key="4">
    <source>
        <dbReference type="ARBA" id="ARBA00022989"/>
    </source>
</evidence>
<evidence type="ECO:0000256" key="3">
    <source>
        <dbReference type="ARBA" id="ARBA00022692"/>
    </source>
</evidence>
<feature type="transmembrane region" description="Helical" evidence="6">
    <location>
        <begin position="32"/>
        <end position="55"/>
    </location>
</feature>
<dbReference type="EMBL" id="JBHTND010000014">
    <property type="protein sequence ID" value="MFD1302242.1"/>
    <property type="molecule type" value="Genomic_DNA"/>
</dbReference>
<feature type="transmembrane region" description="Helical" evidence="6">
    <location>
        <begin position="105"/>
        <end position="126"/>
    </location>
</feature>
<comment type="subcellular location">
    <subcellularLocation>
        <location evidence="1">Cell membrane</location>
        <topology evidence="1">Multi-pass membrane protein</topology>
    </subcellularLocation>
</comment>
<evidence type="ECO:0000313" key="8">
    <source>
        <dbReference type="Proteomes" id="UP001597176"/>
    </source>
</evidence>
<feature type="transmembrane region" description="Helical" evidence="6">
    <location>
        <begin position="204"/>
        <end position="222"/>
    </location>
</feature>
<protein>
    <submittedName>
        <fullName evidence="7">Lipopolysaccharide biosynthesis protein</fullName>
    </submittedName>
</protein>
<feature type="transmembrane region" description="Helical" evidence="6">
    <location>
        <begin position="138"/>
        <end position="159"/>
    </location>
</feature>
<reference evidence="8" key="1">
    <citation type="journal article" date="2019" name="Int. J. Syst. Evol. Microbiol.">
        <title>The Global Catalogue of Microorganisms (GCM) 10K type strain sequencing project: providing services to taxonomists for standard genome sequencing and annotation.</title>
        <authorList>
            <consortium name="The Broad Institute Genomics Platform"/>
            <consortium name="The Broad Institute Genome Sequencing Center for Infectious Disease"/>
            <person name="Wu L."/>
            <person name="Ma J."/>
        </authorList>
    </citation>
    <scope>NUCLEOTIDE SEQUENCE [LARGE SCALE GENOMIC DNA]</scope>
    <source>
        <strain evidence="8">CCUG 56108</strain>
    </source>
</reference>
<feature type="transmembrane region" description="Helical" evidence="6">
    <location>
        <begin position="355"/>
        <end position="374"/>
    </location>
</feature>
<feature type="transmembrane region" description="Helical" evidence="6">
    <location>
        <begin position="248"/>
        <end position="269"/>
    </location>
</feature>
<keyword evidence="2" id="KW-1003">Cell membrane</keyword>
<dbReference type="PANTHER" id="PTHR30250">
    <property type="entry name" value="PST FAMILY PREDICTED COLANIC ACID TRANSPORTER"/>
    <property type="match status" value="1"/>
</dbReference>
<keyword evidence="3 6" id="KW-0812">Transmembrane</keyword>
<comment type="caution">
    <text evidence="7">The sequence shown here is derived from an EMBL/GenBank/DDBJ whole genome shotgun (WGS) entry which is preliminary data.</text>
</comment>
<feature type="transmembrane region" description="Helical" evidence="6">
    <location>
        <begin position="76"/>
        <end position="99"/>
    </location>
</feature>
<evidence type="ECO:0000256" key="2">
    <source>
        <dbReference type="ARBA" id="ARBA00022475"/>
    </source>
</evidence>
<name>A0ABW3WY03_9HYPH</name>
<keyword evidence="4 6" id="KW-1133">Transmembrane helix</keyword>
<keyword evidence="8" id="KW-1185">Reference proteome</keyword>
<organism evidence="7 8">
    <name type="scientific">Methylobacterium marchantiae</name>
    <dbReference type="NCBI Taxonomy" id="600331"/>
    <lineage>
        <taxon>Bacteria</taxon>
        <taxon>Pseudomonadati</taxon>
        <taxon>Pseudomonadota</taxon>
        <taxon>Alphaproteobacteria</taxon>
        <taxon>Hyphomicrobiales</taxon>
        <taxon>Methylobacteriaceae</taxon>
        <taxon>Methylobacterium</taxon>
    </lineage>
</organism>
<proteinExistence type="predicted"/>
<feature type="transmembrane region" description="Helical" evidence="6">
    <location>
        <begin position="412"/>
        <end position="433"/>
    </location>
</feature>
<dbReference type="PANTHER" id="PTHR30250:SF11">
    <property type="entry name" value="O-ANTIGEN TRANSPORTER-RELATED"/>
    <property type="match status" value="1"/>
</dbReference>
<feature type="transmembrane region" description="Helical" evidence="6">
    <location>
        <begin position="7"/>
        <end position="26"/>
    </location>
</feature>
<feature type="transmembrane region" description="Helical" evidence="6">
    <location>
        <begin position="165"/>
        <end position="183"/>
    </location>
</feature>
<dbReference type="Proteomes" id="UP001597176">
    <property type="component" value="Unassembled WGS sequence"/>
</dbReference>
<evidence type="ECO:0000256" key="6">
    <source>
        <dbReference type="SAM" id="Phobius"/>
    </source>
</evidence>
<feature type="transmembrane region" description="Helical" evidence="6">
    <location>
        <begin position="290"/>
        <end position="310"/>
    </location>
</feature>
<evidence type="ECO:0000313" key="7">
    <source>
        <dbReference type="EMBL" id="MFD1302242.1"/>
    </source>
</evidence>
<evidence type="ECO:0000256" key="5">
    <source>
        <dbReference type="ARBA" id="ARBA00023136"/>
    </source>
</evidence>
<keyword evidence="5 6" id="KW-0472">Membrane</keyword>
<dbReference type="RefSeq" id="WP_238206569.1">
    <property type="nucleotide sequence ID" value="NZ_JBHTND010000014.1"/>
</dbReference>
<feature type="transmembrane region" description="Helical" evidence="6">
    <location>
        <begin position="380"/>
        <end position="400"/>
    </location>
</feature>
<evidence type="ECO:0000256" key="1">
    <source>
        <dbReference type="ARBA" id="ARBA00004651"/>
    </source>
</evidence>
<feature type="transmembrane region" description="Helical" evidence="6">
    <location>
        <begin position="322"/>
        <end position="343"/>
    </location>
</feature>
<gene>
    <name evidence="7" type="ORF">ACFQ4G_11745</name>
</gene>
<sequence>MAVITAFILNAGLNFGLGLLLAKLMGPADFGLFGLATTGAVVLNTLVFEWLRLSATRFYSSRVRREEPWIRHGLDRAYAILALVLLVASALCAILGATVEMDAEGRLAIAAGAGMAAFGIGLFDYHAALARARFDGGLYLKLTIVKNGLSFLLMAGAAWLFPQPVWVLVACGLSQFLPVVVLRKPLLDPPVPIVRVRMGETWRLFRAYGLPLIAANAIYQITPFLNRSAIAMQFGLAEAGYFALSADVASRSLSMIGTAMDLILFQLAVRVDEHEGHVAAEAQIGRNAGIVVALMVPCAGGLWAVLPAIQGLVVPEAYRGPFVLYAMLLIPGLLCGTLINFGLNPIFQIRRKTVPVIAAAVIGLAVNAACLFVLPARFGAPGIAMAQSAGLVASTLWLAVRALTGPRRLRIAWRDVFTACASTLAMMGCLAPFRHMDPAAALALCVPLGILVYAALVWIFDIAGLRGMLATHLKQRAMTPTA</sequence>